<name>A0A7S0E9X0_9EUKA</name>
<accession>A0A7S0E9X0</accession>
<gene>
    <name evidence="2" type="ORF">PANT1444_LOCUS4435</name>
</gene>
<sequence length="128" mass="13898">MNCMLAYVLAFSALVQGPLSVHRVGRPRAAVQCSLTDDERKVLVEASSGAPFYSVGDTPLTQATPSTWNELRASWPALAERTDEELSEAYAEYISEPPSLLGVLTKTPLGPFLLLWGIPWADLFANSS</sequence>
<feature type="signal peptide" evidence="1">
    <location>
        <begin position="1"/>
        <end position="20"/>
    </location>
</feature>
<reference evidence="2" key="1">
    <citation type="submission" date="2021-01" db="EMBL/GenBank/DDBJ databases">
        <authorList>
            <person name="Corre E."/>
            <person name="Pelletier E."/>
            <person name="Niang G."/>
            <person name="Scheremetjew M."/>
            <person name="Finn R."/>
            <person name="Kale V."/>
            <person name="Holt S."/>
            <person name="Cochrane G."/>
            <person name="Meng A."/>
            <person name="Brown T."/>
            <person name="Cohen L."/>
        </authorList>
    </citation>
    <scope>NUCLEOTIDE SEQUENCE</scope>
    <source>
        <strain evidence="2">CCMP1374</strain>
    </source>
</reference>
<evidence type="ECO:0000313" key="2">
    <source>
        <dbReference type="EMBL" id="CAD8475752.1"/>
    </source>
</evidence>
<feature type="chain" id="PRO_5030616134" evidence="1">
    <location>
        <begin position="21"/>
        <end position="128"/>
    </location>
</feature>
<dbReference type="AlphaFoldDB" id="A0A7S0E9X0"/>
<protein>
    <submittedName>
        <fullName evidence="2">Uncharacterized protein</fullName>
    </submittedName>
</protein>
<organism evidence="2">
    <name type="scientific">Phaeocystis antarctica</name>
    <dbReference type="NCBI Taxonomy" id="33657"/>
    <lineage>
        <taxon>Eukaryota</taxon>
        <taxon>Haptista</taxon>
        <taxon>Haptophyta</taxon>
        <taxon>Prymnesiophyceae</taxon>
        <taxon>Phaeocystales</taxon>
        <taxon>Phaeocystaceae</taxon>
        <taxon>Phaeocystis</taxon>
    </lineage>
</organism>
<dbReference type="EMBL" id="HBEP01007869">
    <property type="protein sequence ID" value="CAD8475752.1"/>
    <property type="molecule type" value="Transcribed_RNA"/>
</dbReference>
<keyword evidence="1" id="KW-0732">Signal</keyword>
<proteinExistence type="predicted"/>
<evidence type="ECO:0000256" key="1">
    <source>
        <dbReference type="SAM" id="SignalP"/>
    </source>
</evidence>